<dbReference type="STRING" id="439292.Bsel_0163"/>
<gene>
    <name evidence="11" type="ordered locus">Bsel_0163</name>
</gene>
<dbReference type="HOGENOM" id="CLU_076278_0_0_9"/>
<evidence type="ECO:0000256" key="8">
    <source>
        <dbReference type="NCBIfam" id="TIGR00746"/>
    </source>
</evidence>
<feature type="domain" description="Aspartate/glutamate/uridylate kinase" evidence="10">
    <location>
        <begin position="4"/>
        <end position="283"/>
    </location>
</feature>
<organism evidence="11 12">
    <name type="scientific">Bacillus selenitireducens (strain ATCC 700615 / DSM 15326 / MLS10)</name>
    <dbReference type="NCBI Taxonomy" id="439292"/>
    <lineage>
        <taxon>Bacteria</taxon>
        <taxon>Bacillati</taxon>
        <taxon>Bacillota</taxon>
        <taxon>Bacilli</taxon>
        <taxon>Bacillales</taxon>
        <taxon>Bacillaceae</taxon>
        <taxon>Salisediminibacterium</taxon>
    </lineage>
</organism>
<dbReference type="PIRSF" id="PIRSF000723">
    <property type="entry name" value="Carbamate_kin"/>
    <property type="match status" value="1"/>
</dbReference>
<keyword evidence="12" id="KW-1185">Reference proteome</keyword>
<dbReference type="FunFam" id="3.40.1160.10:FF:000007">
    <property type="entry name" value="Carbamate kinase"/>
    <property type="match status" value="1"/>
</dbReference>
<dbReference type="UniPathway" id="UPA00996">
    <property type="reaction ID" value="UER00366"/>
</dbReference>
<dbReference type="PRINTS" id="PR01469">
    <property type="entry name" value="CARBMTKINASE"/>
</dbReference>
<dbReference type="Proteomes" id="UP000000271">
    <property type="component" value="Chromosome"/>
</dbReference>
<dbReference type="NCBIfam" id="NF009007">
    <property type="entry name" value="PRK12352.1"/>
    <property type="match status" value="1"/>
</dbReference>
<dbReference type="AlphaFoldDB" id="D6XVT9"/>
<dbReference type="PANTHER" id="PTHR30409">
    <property type="entry name" value="CARBAMATE KINASE"/>
    <property type="match status" value="1"/>
</dbReference>
<dbReference type="eggNOG" id="COG0549">
    <property type="taxonomic scope" value="Bacteria"/>
</dbReference>
<dbReference type="RefSeq" id="WP_013171141.1">
    <property type="nucleotide sequence ID" value="NC_014219.1"/>
</dbReference>
<evidence type="ECO:0000256" key="3">
    <source>
        <dbReference type="ARBA" id="ARBA00013070"/>
    </source>
</evidence>
<comment type="pathway">
    <text evidence="1">Metabolic intermediate metabolism; carbamoyl phosphate degradation; CO(2) and NH(3) from carbamoyl phosphate: step 1/1.</text>
</comment>
<dbReference type="OrthoDB" id="9766717at2"/>
<evidence type="ECO:0000256" key="9">
    <source>
        <dbReference type="PIRNR" id="PIRNR000723"/>
    </source>
</evidence>
<dbReference type="NCBIfam" id="TIGR00746">
    <property type="entry name" value="arcC"/>
    <property type="match status" value="1"/>
</dbReference>
<comment type="catalytic activity">
    <reaction evidence="7">
        <text>hydrogencarbonate + NH4(+) + ATP = carbamoyl phosphate + ADP + H2O + H(+)</text>
        <dbReference type="Rhea" id="RHEA:10152"/>
        <dbReference type="ChEBI" id="CHEBI:15377"/>
        <dbReference type="ChEBI" id="CHEBI:15378"/>
        <dbReference type="ChEBI" id="CHEBI:17544"/>
        <dbReference type="ChEBI" id="CHEBI:28938"/>
        <dbReference type="ChEBI" id="CHEBI:30616"/>
        <dbReference type="ChEBI" id="CHEBI:58228"/>
        <dbReference type="ChEBI" id="CHEBI:456216"/>
        <dbReference type="EC" id="2.7.2.2"/>
    </reaction>
</comment>
<evidence type="ECO:0000256" key="2">
    <source>
        <dbReference type="ARBA" id="ARBA00011066"/>
    </source>
</evidence>
<keyword evidence="5 9" id="KW-0808">Transferase</keyword>
<evidence type="ECO:0000259" key="10">
    <source>
        <dbReference type="Pfam" id="PF00696"/>
    </source>
</evidence>
<reference evidence="11" key="1">
    <citation type="submission" date="2009-10" db="EMBL/GenBank/DDBJ databases">
        <title>Complete sequence of Bacillus selenitireducens MLS10.</title>
        <authorList>
            <consortium name="US DOE Joint Genome Institute"/>
            <person name="Lucas S."/>
            <person name="Copeland A."/>
            <person name="Lapidus A."/>
            <person name="Glavina del Rio T."/>
            <person name="Dalin E."/>
            <person name="Tice H."/>
            <person name="Bruce D."/>
            <person name="Goodwin L."/>
            <person name="Pitluck S."/>
            <person name="Sims D."/>
            <person name="Brettin T."/>
            <person name="Detter J.C."/>
            <person name="Han C."/>
            <person name="Larimer F."/>
            <person name="Land M."/>
            <person name="Hauser L."/>
            <person name="Kyrpides N."/>
            <person name="Ovchinnikova G."/>
            <person name="Stolz J."/>
        </authorList>
    </citation>
    <scope>NUCLEOTIDE SEQUENCE [LARGE SCALE GENOMIC DNA]</scope>
    <source>
        <strain evidence="11">MLS10</strain>
    </source>
</reference>
<dbReference type="CDD" id="cd04235">
    <property type="entry name" value="AAK_CK"/>
    <property type="match status" value="1"/>
</dbReference>
<evidence type="ECO:0000313" key="12">
    <source>
        <dbReference type="Proteomes" id="UP000000271"/>
    </source>
</evidence>
<keyword evidence="6 9" id="KW-0418">Kinase</keyword>
<evidence type="ECO:0000256" key="5">
    <source>
        <dbReference type="ARBA" id="ARBA00022679"/>
    </source>
</evidence>
<dbReference type="KEGG" id="bse:Bsel_0163"/>
<dbReference type="InterPro" id="IPR036393">
    <property type="entry name" value="AceGlu_kinase-like_sf"/>
</dbReference>
<sequence>MSKMLIALGGNALGETPREQKILVKETAVSIVDLVERGHQVVVVHGNGPQVGMIHSSMDYAAANGEGTNMPFPECGAMSQGYIGFHLQNAIQNELTRRQVKRGVATVVTQVEVDEQDQAFRNPTKPIGGFYSKEDADRLTKEKGFTMIEDSGRGYRRVVPSPKPVAIVEQDQIATLLDTHGIVIAAGGGGIPVIRTDEGLEGVSAVIDKDAASNRLAQDLDLDYLFMLTAVERVAVNFNTPNQRNLDRVSVKEARDYIEDDQFPAGSMLPKVEAALDFVESATGRRAIIGALEKATEALNGKSGTTFFPEESPVTNHTN</sequence>
<dbReference type="GO" id="GO:0005829">
    <property type="term" value="C:cytosol"/>
    <property type="evidence" value="ECO:0007669"/>
    <property type="project" value="TreeGrafter"/>
</dbReference>
<evidence type="ECO:0000256" key="4">
    <source>
        <dbReference type="ARBA" id="ARBA00022503"/>
    </source>
</evidence>
<dbReference type="GO" id="GO:0019546">
    <property type="term" value="P:L-arginine deiminase pathway"/>
    <property type="evidence" value="ECO:0007669"/>
    <property type="project" value="TreeGrafter"/>
</dbReference>
<dbReference type="EMBL" id="CP001791">
    <property type="protein sequence ID" value="ADH97712.1"/>
    <property type="molecule type" value="Genomic_DNA"/>
</dbReference>
<dbReference type="Gene3D" id="3.40.1160.10">
    <property type="entry name" value="Acetylglutamate kinase-like"/>
    <property type="match status" value="1"/>
</dbReference>
<protein>
    <recommendedName>
        <fullName evidence="3 8">Carbamate kinase</fullName>
    </recommendedName>
</protein>
<dbReference type="GO" id="GO:0008804">
    <property type="term" value="F:carbamate kinase activity"/>
    <property type="evidence" value="ECO:0007669"/>
    <property type="project" value="UniProtKB-UniRule"/>
</dbReference>
<dbReference type="PANTHER" id="PTHR30409:SF1">
    <property type="entry name" value="CARBAMATE KINASE-RELATED"/>
    <property type="match status" value="1"/>
</dbReference>
<evidence type="ECO:0000256" key="7">
    <source>
        <dbReference type="ARBA" id="ARBA00048467"/>
    </source>
</evidence>
<proteinExistence type="inferred from homology"/>
<keyword evidence="4" id="KW-0056">Arginine metabolism</keyword>
<dbReference type="SUPFAM" id="SSF53633">
    <property type="entry name" value="Carbamate kinase-like"/>
    <property type="match status" value="1"/>
</dbReference>
<comment type="similarity">
    <text evidence="2 9">Belongs to the carbamate kinase family.</text>
</comment>
<evidence type="ECO:0000256" key="1">
    <source>
        <dbReference type="ARBA" id="ARBA00005118"/>
    </source>
</evidence>
<dbReference type="Pfam" id="PF00696">
    <property type="entry name" value="AA_kinase"/>
    <property type="match status" value="1"/>
</dbReference>
<dbReference type="InterPro" id="IPR001048">
    <property type="entry name" value="Asp/Glu/Uridylate_kinase"/>
</dbReference>
<evidence type="ECO:0000256" key="6">
    <source>
        <dbReference type="ARBA" id="ARBA00022777"/>
    </source>
</evidence>
<accession>D6XVT9</accession>
<dbReference type="InterPro" id="IPR003964">
    <property type="entry name" value="Carb_kinase"/>
</dbReference>
<evidence type="ECO:0000313" key="11">
    <source>
        <dbReference type="EMBL" id="ADH97712.1"/>
    </source>
</evidence>
<name>D6XVT9_BACIE</name>